<reference evidence="4" key="1">
    <citation type="journal article" date="2021" name="Nat. Commun.">
        <title>Genetic determinants of endophytism in the Arabidopsis root mycobiome.</title>
        <authorList>
            <person name="Mesny F."/>
            <person name="Miyauchi S."/>
            <person name="Thiergart T."/>
            <person name="Pickel B."/>
            <person name="Atanasova L."/>
            <person name="Karlsson M."/>
            <person name="Huettel B."/>
            <person name="Barry K.W."/>
            <person name="Haridas S."/>
            <person name="Chen C."/>
            <person name="Bauer D."/>
            <person name="Andreopoulos W."/>
            <person name="Pangilinan J."/>
            <person name="LaButti K."/>
            <person name="Riley R."/>
            <person name="Lipzen A."/>
            <person name="Clum A."/>
            <person name="Drula E."/>
            <person name="Henrissat B."/>
            <person name="Kohler A."/>
            <person name="Grigoriev I.V."/>
            <person name="Martin F.M."/>
            <person name="Hacquard S."/>
        </authorList>
    </citation>
    <scope>NUCLEOTIDE SEQUENCE</scope>
    <source>
        <strain evidence="4">MPI-CAGE-CH-0235</strain>
    </source>
</reference>
<dbReference type="InterPro" id="IPR019197">
    <property type="entry name" value="Biotin-prot_ligase_N"/>
</dbReference>
<evidence type="ECO:0000256" key="1">
    <source>
        <dbReference type="ARBA" id="ARBA00009934"/>
    </source>
</evidence>
<evidence type="ECO:0000256" key="2">
    <source>
        <dbReference type="ARBA" id="ARBA00022598"/>
    </source>
</evidence>
<dbReference type="Pfam" id="PF09825">
    <property type="entry name" value="BPL_N"/>
    <property type="match status" value="1"/>
</dbReference>
<dbReference type="GO" id="GO:0005737">
    <property type="term" value="C:cytoplasm"/>
    <property type="evidence" value="ECO:0007669"/>
    <property type="project" value="TreeGrafter"/>
</dbReference>
<dbReference type="Proteomes" id="UP000813444">
    <property type="component" value="Unassembled WGS sequence"/>
</dbReference>
<dbReference type="InterPro" id="IPR004143">
    <property type="entry name" value="BPL_LPL_catalytic"/>
</dbReference>
<gene>
    <name evidence="4" type="ORF">B0I35DRAFT_438371</name>
</gene>
<comment type="caution">
    <text evidence="4">The sequence shown here is derived from an EMBL/GenBank/DDBJ whole genome shotgun (WGS) entry which is preliminary data.</text>
</comment>
<evidence type="ECO:0000259" key="3">
    <source>
        <dbReference type="PROSITE" id="PS51733"/>
    </source>
</evidence>
<dbReference type="SUPFAM" id="SSF55681">
    <property type="entry name" value="Class II aaRS and biotin synthetases"/>
    <property type="match status" value="1"/>
</dbReference>
<comment type="similarity">
    <text evidence="1">Belongs to the biotin--protein ligase family.</text>
</comment>
<accession>A0A8K0WPT6</accession>
<feature type="domain" description="BPL/LPL catalytic" evidence="3">
    <location>
        <begin position="511"/>
        <end position="713"/>
    </location>
</feature>
<evidence type="ECO:0000313" key="5">
    <source>
        <dbReference type="Proteomes" id="UP000813444"/>
    </source>
</evidence>
<dbReference type="SUPFAM" id="SSF52317">
    <property type="entry name" value="Class I glutamine amidotransferase-like"/>
    <property type="match status" value="1"/>
</dbReference>
<dbReference type="PANTHER" id="PTHR12835">
    <property type="entry name" value="BIOTIN PROTEIN LIGASE"/>
    <property type="match status" value="1"/>
</dbReference>
<dbReference type="NCBIfam" id="TIGR00121">
    <property type="entry name" value="birA_ligase"/>
    <property type="match status" value="1"/>
</dbReference>
<dbReference type="EMBL" id="JAGPNK010000011">
    <property type="protein sequence ID" value="KAH7311577.1"/>
    <property type="molecule type" value="Genomic_DNA"/>
</dbReference>
<dbReference type="OrthoDB" id="10250105at2759"/>
<dbReference type="PANTHER" id="PTHR12835:SF5">
    <property type="entry name" value="BIOTIN--PROTEIN LIGASE"/>
    <property type="match status" value="1"/>
</dbReference>
<proteinExistence type="inferred from homology"/>
<keyword evidence="2 4" id="KW-0436">Ligase</keyword>
<keyword evidence="5" id="KW-1185">Reference proteome</keyword>
<dbReference type="PROSITE" id="PS51733">
    <property type="entry name" value="BPL_LPL_CATALYTIC"/>
    <property type="match status" value="1"/>
</dbReference>
<protein>
    <submittedName>
        <fullName evidence="4">Biotin-protein ligase</fullName>
    </submittedName>
</protein>
<organism evidence="4 5">
    <name type="scientific">Stachybotrys elegans</name>
    <dbReference type="NCBI Taxonomy" id="80388"/>
    <lineage>
        <taxon>Eukaryota</taxon>
        <taxon>Fungi</taxon>
        <taxon>Dikarya</taxon>
        <taxon>Ascomycota</taxon>
        <taxon>Pezizomycotina</taxon>
        <taxon>Sordariomycetes</taxon>
        <taxon>Hypocreomycetidae</taxon>
        <taxon>Hypocreales</taxon>
        <taxon>Stachybotryaceae</taxon>
        <taxon>Stachybotrys</taxon>
    </lineage>
</organism>
<sequence length="794" mass="87466">MLANPSFRNSSPSFGRFPLSSLCCRCACPTHPARRRRPWRSWQASCAPPWNALGRWAQAWSTELPLCVSDFTRGLKLAVVLSKGETNDTIPIIISSTLPSSFYLSPQPLPPSSFHTSTTTFFSSFFPVMATRKLNVLVYTGTGATSESIRHCIYSLRRMLASNYAVIPVTETIILKEPWPATCALLVFPGGGDLGYCRALNGEGNRRITDFVRQGGAYLGLCAGAYYGSRRCEFEVGNRPLEVIGPRELAFFPGTCRGCAFGGFEYHSEKGARAVRLNVVKEAFPDTALDNTVSYYNGGGVFVDAAKFKDNNAVQVLATYDEDINVDGGDGKAAVVQCKVGSGKAILTGPHPEFAPVNLHPQPGIPDYQQLVQRLALAEKSRNRFFKACLSKLGLEMDDGDSATPPLSSLHLTSIDGAGVSELLYKLEEVKDTVDGSDFMIHDADKFIIKTAPDGWDMGELLKALAPLCESEGIIEYETIVKKIIAHENELPSAELTPSFDHNRFYTNLKRYQMQEEDAEDWGTVLMYGDVVTSTNTLLEKNHKLLSQLPSGFTLTASMQLAGRGRGSNVWLAPPGSLLFSTIIDHPAHLAASRPIVFIQYLAAIAIIEGIHSYGPGYEKLPIKLKWPNDIYALDPTKPASSASYIKIGGILSQCGYYEGAYKIVLGIGINTINPRPTTSISDLLPEGAAPLRIETLLARILTRLEAIHAQFRREGFSEDLEARYYRNWLHTGQSITLEEEAGAKARVLGITRDWGMLRVEQVDREGRGTGRIWTLQSDENSFDYWKGLIRKKT</sequence>
<dbReference type="InterPro" id="IPR004408">
    <property type="entry name" value="Biotin_CoA_COase_ligase"/>
</dbReference>
<dbReference type="GO" id="GO:0004077">
    <property type="term" value="F:biotin--[biotin carboxyl-carrier protein] ligase activity"/>
    <property type="evidence" value="ECO:0007669"/>
    <property type="project" value="InterPro"/>
</dbReference>
<name>A0A8K0WPT6_9HYPO</name>
<dbReference type="AlphaFoldDB" id="A0A8K0WPT6"/>
<dbReference type="Gene3D" id="3.40.50.880">
    <property type="match status" value="1"/>
</dbReference>
<dbReference type="CDD" id="cd03144">
    <property type="entry name" value="GATase1_ScBLP_like"/>
    <property type="match status" value="1"/>
</dbReference>
<dbReference type="Pfam" id="PF03099">
    <property type="entry name" value="BPL_LplA_LipB"/>
    <property type="match status" value="1"/>
</dbReference>
<dbReference type="InterPro" id="IPR045864">
    <property type="entry name" value="aa-tRNA-synth_II/BPL/LPL"/>
</dbReference>
<dbReference type="CDD" id="cd16442">
    <property type="entry name" value="BPL"/>
    <property type="match status" value="1"/>
</dbReference>
<evidence type="ECO:0000313" key="4">
    <source>
        <dbReference type="EMBL" id="KAH7311577.1"/>
    </source>
</evidence>
<dbReference type="InterPro" id="IPR029062">
    <property type="entry name" value="Class_I_gatase-like"/>
</dbReference>
<dbReference type="Gene3D" id="3.30.930.10">
    <property type="entry name" value="Bira Bifunctional Protein, Domain 2"/>
    <property type="match status" value="1"/>
</dbReference>